<dbReference type="EMBL" id="AHDZ01000075">
    <property type="protein sequence ID" value="EOO11142.1"/>
    <property type="molecule type" value="Genomic_DNA"/>
</dbReference>
<evidence type="ECO:0000256" key="1">
    <source>
        <dbReference type="SAM" id="Phobius"/>
    </source>
</evidence>
<dbReference type="Proteomes" id="UP000014003">
    <property type="component" value="Unassembled WGS sequence"/>
</dbReference>
<name>R8CHQ9_BACCE</name>
<keyword evidence="1" id="KW-0812">Transmembrane</keyword>
<accession>R8CHQ9</accession>
<protein>
    <submittedName>
        <fullName evidence="2">Uncharacterized protein</fullName>
    </submittedName>
</protein>
<dbReference type="PATRIC" id="fig|1053205.3.peg.5824"/>
<dbReference type="HOGENOM" id="CLU_220410_0_0_9"/>
<organism evidence="2 3">
    <name type="scientific">Bacillus cereus HuA3-9</name>
    <dbReference type="NCBI Taxonomy" id="1053205"/>
    <lineage>
        <taxon>Bacteria</taxon>
        <taxon>Bacillati</taxon>
        <taxon>Bacillota</taxon>
        <taxon>Bacilli</taxon>
        <taxon>Bacillales</taxon>
        <taxon>Bacillaceae</taxon>
        <taxon>Bacillus</taxon>
        <taxon>Bacillus cereus group</taxon>
    </lineage>
</organism>
<comment type="caution">
    <text evidence="2">The sequence shown here is derived from an EMBL/GenBank/DDBJ whole genome shotgun (WGS) entry which is preliminary data.</text>
</comment>
<keyword evidence="1" id="KW-1133">Transmembrane helix</keyword>
<dbReference type="AlphaFoldDB" id="R8CHQ9"/>
<gene>
    <name evidence="2" type="ORF">IGA_05790</name>
</gene>
<evidence type="ECO:0000313" key="2">
    <source>
        <dbReference type="EMBL" id="EOO11142.1"/>
    </source>
</evidence>
<feature type="transmembrane region" description="Helical" evidence="1">
    <location>
        <begin position="12"/>
        <end position="30"/>
    </location>
</feature>
<reference evidence="2 3" key="1">
    <citation type="submission" date="2012-12" db="EMBL/GenBank/DDBJ databases">
        <title>The Genome Sequence of Bacillus cereus HuA3-9.</title>
        <authorList>
            <consortium name="The Broad Institute Genome Sequencing Platform"/>
            <consortium name="The Broad Institute Genome Sequencing Center for Infectious Disease"/>
            <person name="Feldgarden M."/>
            <person name="Van der Auwera G.A."/>
            <person name="Mahillon J."/>
            <person name="Duprez V."/>
            <person name="Timmery S."/>
            <person name="Mattelet C."/>
            <person name="Dierick K."/>
            <person name="Sun M."/>
            <person name="Yu Z."/>
            <person name="Zhu L."/>
            <person name="Hu X."/>
            <person name="Shank E.B."/>
            <person name="Swiecicka I."/>
            <person name="Hansen B.M."/>
            <person name="Andrup L."/>
            <person name="Walker B."/>
            <person name="Young S.K."/>
            <person name="Zeng Q."/>
            <person name="Gargeya S."/>
            <person name="Fitzgerald M."/>
            <person name="Haas B."/>
            <person name="Abouelleil A."/>
            <person name="Alvarado L."/>
            <person name="Arachchi H.M."/>
            <person name="Berlin A.M."/>
            <person name="Chapman S.B."/>
            <person name="Dewar J."/>
            <person name="Goldberg J."/>
            <person name="Griggs A."/>
            <person name="Gujja S."/>
            <person name="Hansen M."/>
            <person name="Howarth C."/>
            <person name="Imamovic A."/>
            <person name="Larimer J."/>
            <person name="McCowan C."/>
            <person name="Murphy C."/>
            <person name="Neiman D."/>
            <person name="Pearson M."/>
            <person name="Priest M."/>
            <person name="Roberts A."/>
            <person name="Saif S."/>
            <person name="Shea T."/>
            <person name="Sisk P."/>
            <person name="Sykes S."/>
            <person name="Wortman J."/>
            <person name="Nusbaum C."/>
            <person name="Birren B."/>
        </authorList>
    </citation>
    <scope>NUCLEOTIDE SEQUENCE [LARGE SCALE GENOMIC DNA]</scope>
    <source>
        <strain evidence="2 3">HuA3-9</strain>
    </source>
</reference>
<proteinExistence type="predicted"/>
<sequence length="36" mass="4316">MKEETFSLWGGFKNTCSLIIWFWIVMFLLFGESLLQ</sequence>
<keyword evidence="1" id="KW-0472">Membrane</keyword>
<evidence type="ECO:0000313" key="3">
    <source>
        <dbReference type="Proteomes" id="UP000014003"/>
    </source>
</evidence>